<evidence type="ECO:0000256" key="1">
    <source>
        <dbReference type="ARBA" id="ARBA00023015"/>
    </source>
</evidence>
<dbReference type="PANTHER" id="PTHR42756">
    <property type="entry name" value="TRANSCRIPTIONAL REGULATOR, MARR"/>
    <property type="match status" value="1"/>
</dbReference>
<dbReference type="PROSITE" id="PS50995">
    <property type="entry name" value="HTH_MARR_2"/>
    <property type="match status" value="1"/>
</dbReference>
<dbReference type="GO" id="GO:0003700">
    <property type="term" value="F:DNA-binding transcription factor activity"/>
    <property type="evidence" value="ECO:0007669"/>
    <property type="project" value="InterPro"/>
</dbReference>
<dbReference type="Proteomes" id="UP000295210">
    <property type="component" value="Unassembled WGS sequence"/>
</dbReference>
<accession>A0A4R1LAF5</accession>
<feature type="domain" description="HTH marR-type" evidence="4">
    <location>
        <begin position="9"/>
        <end position="141"/>
    </location>
</feature>
<gene>
    <name evidence="5" type="ORF">C7378_0401</name>
</gene>
<dbReference type="InterPro" id="IPR036390">
    <property type="entry name" value="WH_DNA-bd_sf"/>
</dbReference>
<dbReference type="Gene3D" id="1.10.10.10">
    <property type="entry name" value="Winged helix-like DNA-binding domain superfamily/Winged helix DNA-binding domain"/>
    <property type="match status" value="1"/>
</dbReference>
<dbReference type="SMART" id="SM00347">
    <property type="entry name" value="HTH_MARR"/>
    <property type="match status" value="1"/>
</dbReference>
<dbReference type="InterPro" id="IPR000835">
    <property type="entry name" value="HTH_MarR-typ"/>
</dbReference>
<dbReference type="PRINTS" id="PR00598">
    <property type="entry name" value="HTHMARR"/>
</dbReference>
<dbReference type="InterPro" id="IPR036388">
    <property type="entry name" value="WH-like_DNA-bd_sf"/>
</dbReference>
<evidence type="ECO:0000259" key="4">
    <source>
        <dbReference type="PROSITE" id="PS50995"/>
    </source>
</evidence>
<evidence type="ECO:0000256" key="2">
    <source>
        <dbReference type="ARBA" id="ARBA00023125"/>
    </source>
</evidence>
<dbReference type="SUPFAM" id="SSF46785">
    <property type="entry name" value="Winged helix' DNA-binding domain"/>
    <property type="match status" value="1"/>
</dbReference>
<keyword evidence="6" id="KW-1185">Reference proteome</keyword>
<dbReference type="OrthoDB" id="9799747at2"/>
<keyword evidence="3" id="KW-0804">Transcription</keyword>
<dbReference type="GO" id="GO:0003677">
    <property type="term" value="F:DNA binding"/>
    <property type="evidence" value="ECO:0007669"/>
    <property type="project" value="UniProtKB-KW"/>
</dbReference>
<dbReference type="Pfam" id="PF01047">
    <property type="entry name" value="MarR"/>
    <property type="match status" value="1"/>
</dbReference>
<keyword evidence="2" id="KW-0238">DNA-binding</keyword>
<evidence type="ECO:0000313" key="6">
    <source>
        <dbReference type="Proteomes" id="UP000295210"/>
    </source>
</evidence>
<evidence type="ECO:0000313" key="5">
    <source>
        <dbReference type="EMBL" id="TCK75418.1"/>
    </source>
</evidence>
<protein>
    <submittedName>
        <fullName evidence="5">MarR family transcriptional regulator</fullName>
    </submittedName>
</protein>
<evidence type="ECO:0000256" key="3">
    <source>
        <dbReference type="ARBA" id="ARBA00023163"/>
    </source>
</evidence>
<dbReference type="PANTHER" id="PTHR42756:SF1">
    <property type="entry name" value="TRANSCRIPTIONAL REPRESSOR OF EMRAB OPERON"/>
    <property type="match status" value="1"/>
</dbReference>
<comment type="caution">
    <text evidence="5">The sequence shown here is derived from an EMBL/GenBank/DDBJ whole genome shotgun (WGS) entry which is preliminary data.</text>
</comment>
<organism evidence="5 6">
    <name type="scientific">Acidipila rosea</name>
    <dbReference type="NCBI Taxonomy" id="768535"/>
    <lineage>
        <taxon>Bacteria</taxon>
        <taxon>Pseudomonadati</taxon>
        <taxon>Acidobacteriota</taxon>
        <taxon>Terriglobia</taxon>
        <taxon>Terriglobales</taxon>
        <taxon>Acidobacteriaceae</taxon>
        <taxon>Acidipila</taxon>
    </lineage>
</organism>
<sequence>MNNEQTTSAPKLWVILARTYNAVAVYLESTIAAEGLGLSDFAALEVLLHKGPLTMSAIAEKVLLANASMTSAIDRLDERGLVRRVNSESDRRVRIVELTAQGRTFISAIYERHERELEALMGGLSRAERNQLRHLLKKLGYAASVASRANKEEHQQ</sequence>
<dbReference type="AlphaFoldDB" id="A0A4R1LAF5"/>
<keyword evidence="1" id="KW-0805">Transcription regulation</keyword>
<proteinExistence type="predicted"/>
<reference evidence="5 6" key="1">
    <citation type="submission" date="2019-03" db="EMBL/GenBank/DDBJ databases">
        <title>Genomic Encyclopedia of Type Strains, Phase IV (KMG-IV): sequencing the most valuable type-strain genomes for metagenomic binning, comparative biology and taxonomic classification.</title>
        <authorList>
            <person name="Goeker M."/>
        </authorList>
    </citation>
    <scope>NUCLEOTIDE SEQUENCE [LARGE SCALE GENOMIC DNA]</scope>
    <source>
        <strain evidence="5 6">DSM 103428</strain>
    </source>
</reference>
<dbReference type="EMBL" id="SMGK01000001">
    <property type="protein sequence ID" value="TCK75418.1"/>
    <property type="molecule type" value="Genomic_DNA"/>
</dbReference>
<dbReference type="RefSeq" id="WP_131991166.1">
    <property type="nucleotide sequence ID" value="NZ_SMGK01000001.1"/>
</dbReference>
<name>A0A4R1LAF5_9BACT</name>